<feature type="transmembrane region" description="Helical" evidence="1">
    <location>
        <begin position="53"/>
        <end position="71"/>
    </location>
</feature>
<organism evidence="2 3">
    <name type="scientific">Pseudomonas turukhanskensis</name>
    <dbReference type="NCBI Taxonomy" id="1806536"/>
    <lineage>
        <taxon>Bacteria</taxon>
        <taxon>Pseudomonadati</taxon>
        <taxon>Pseudomonadota</taxon>
        <taxon>Gammaproteobacteria</taxon>
        <taxon>Pseudomonadales</taxon>
        <taxon>Pseudomonadaceae</taxon>
        <taxon>Pseudomonas</taxon>
    </lineage>
</organism>
<reference evidence="2" key="2">
    <citation type="submission" date="2023-01" db="EMBL/GenBank/DDBJ databases">
        <authorList>
            <person name="Sun Q."/>
            <person name="Evtushenko L."/>
        </authorList>
    </citation>
    <scope>NUCLEOTIDE SEQUENCE</scope>
    <source>
        <strain evidence="2">VKM B-2935</strain>
    </source>
</reference>
<dbReference type="EMBL" id="BSFN01000007">
    <property type="protein sequence ID" value="GLK89768.1"/>
    <property type="molecule type" value="Genomic_DNA"/>
</dbReference>
<feature type="transmembrane region" description="Helical" evidence="1">
    <location>
        <begin position="31"/>
        <end position="47"/>
    </location>
</feature>
<feature type="transmembrane region" description="Helical" evidence="1">
    <location>
        <begin position="6"/>
        <end position="24"/>
    </location>
</feature>
<keyword evidence="3" id="KW-1185">Reference proteome</keyword>
<dbReference type="RefSeq" id="WP_271195958.1">
    <property type="nucleotide sequence ID" value="NZ_BSFN01000007.1"/>
</dbReference>
<evidence type="ECO:0000256" key="1">
    <source>
        <dbReference type="SAM" id="Phobius"/>
    </source>
</evidence>
<keyword evidence="1" id="KW-1133">Transmembrane helix</keyword>
<keyword evidence="1" id="KW-0472">Membrane</keyword>
<comment type="caution">
    <text evidence="2">The sequence shown here is derived from an EMBL/GenBank/DDBJ whole genome shotgun (WGS) entry which is preliminary data.</text>
</comment>
<name>A0A9W6KA44_9PSED</name>
<proteinExistence type="predicted"/>
<dbReference type="Proteomes" id="UP001143328">
    <property type="component" value="Unassembled WGS sequence"/>
</dbReference>
<evidence type="ECO:0000313" key="2">
    <source>
        <dbReference type="EMBL" id="GLK89768.1"/>
    </source>
</evidence>
<protein>
    <recommendedName>
        <fullName evidence="4">Amino acid transporter</fullName>
    </recommendedName>
</protein>
<sequence length="81" mass="9254">MDYLDLLQWPVMIVTVAAAWLIGAQSARRRMVGFWVFILSNVLWVIWGLHSHAYALILLQFCLCAMNCRGLKKNADTVSDK</sequence>
<reference evidence="2" key="1">
    <citation type="journal article" date="2014" name="Int. J. Syst. Evol. Microbiol.">
        <title>Complete genome sequence of Corynebacterium casei LMG S-19264T (=DSM 44701T), isolated from a smear-ripened cheese.</title>
        <authorList>
            <consortium name="US DOE Joint Genome Institute (JGI-PGF)"/>
            <person name="Walter F."/>
            <person name="Albersmeier A."/>
            <person name="Kalinowski J."/>
            <person name="Ruckert C."/>
        </authorList>
    </citation>
    <scope>NUCLEOTIDE SEQUENCE</scope>
    <source>
        <strain evidence="2">VKM B-2935</strain>
    </source>
</reference>
<evidence type="ECO:0000313" key="3">
    <source>
        <dbReference type="Proteomes" id="UP001143328"/>
    </source>
</evidence>
<evidence type="ECO:0008006" key="4">
    <source>
        <dbReference type="Google" id="ProtNLM"/>
    </source>
</evidence>
<accession>A0A9W6KA44</accession>
<dbReference type="AlphaFoldDB" id="A0A9W6KA44"/>
<keyword evidence="1" id="KW-0812">Transmembrane</keyword>
<gene>
    <name evidence="2" type="ORF">GCM10017655_28300</name>
</gene>